<keyword evidence="4 7" id="KW-0378">Hydrolase</keyword>
<dbReference type="InterPro" id="IPR033907">
    <property type="entry name" value="Endolysin_autolysin"/>
</dbReference>
<dbReference type="Proteomes" id="UP001359469">
    <property type="component" value="Unassembled WGS sequence"/>
</dbReference>
<gene>
    <name evidence="7" type="ORF">WCU84_01895</name>
</gene>
<comment type="catalytic activity">
    <reaction evidence="4">
        <text>Hydrolysis of (1-&gt;4)-beta-linkages between N-acetylmuramic acid and N-acetyl-D-glucosamine residues in a peptidoglycan and between N-acetyl-D-glucosamine residues in chitodextrins.</text>
        <dbReference type="EC" id="3.2.1.17"/>
    </reaction>
</comment>
<feature type="domain" description="Peptidoglycan binding-like" evidence="6">
    <location>
        <begin position="16"/>
        <end position="62"/>
    </location>
</feature>
<dbReference type="InterPro" id="IPR036366">
    <property type="entry name" value="PGBDSf"/>
</dbReference>
<dbReference type="SUPFAM" id="SSF53955">
    <property type="entry name" value="Lysozyme-like"/>
    <property type="match status" value="1"/>
</dbReference>
<keyword evidence="1 4" id="KW-0929">Antimicrobial</keyword>
<evidence type="ECO:0000256" key="2">
    <source>
        <dbReference type="ARBA" id="ARBA00022638"/>
    </source>
</evidence>
<comment type="caution">
    <text evidence="7">The sequence shown here is derived from an EMBL/GenBank/DDBJ whole genome shotgun (WGS) entry which is preliminary data.</text>
</comment>
<keyword evidence="8" id="KW-1185">Reference proteome</keyword>
<dbReference type="InterPro" id="IPR051018">
    <property type="entry name" value="Bacteriophage_GH24"/>
</dbReference>
<feature type="region of interest" description="Disordered" evidence="5">
    <location>
        <begin position="76"/>
        <end position="98"/>
    </location>
</feature>
<dbReference type="InterPro" id="IPR023347">
    <property type="entry name" value="Lysozyme_dom_sf"/>
</dbReference>
<comment type="similarity">
    <text evidence="4">Belongs to the glycosyl hydrolase 24 family.</text>
</comment>
<protein>
    <recommendedName>
        <fullName evidence="4">Lysozyme</fullName>
        <ecNumber evidence="4">3.2.1.17</ecNumber>
    </recommendedName>
</protein>
<dbReference type="InterPro" id="IPR023346">
    <property type="entry name" value="Lysozyme-like_dom_sf"/>
</dbReference>
<dbReference type="Pfam" id="PF00959">
    <property type="entry name" value="Phage_lysozyme"/>
    <property type="match status" value="1"/>
</dbReference>
<name>A0ABU8JHJ7_DICCH</name>
<keyword evidence="4" id="KW-0326">Glycosidase</keyword>
<dbReference type="RefSeq" id="WP_039999421.1">
    <property type="nucleotide sequence ID" value="NZ_CP161827.1"/>
</dbReference>
<dbReference type="Pfam" id="PF01471">
    <property type="entry name" value="PG_binding_1"/>
    <property type="match status" value="1"/>
</dbReference>
<dbReference type="PANTHER" id="PTHR38107:SF3">
    <property type="entry name" value="LYSOZYME RRRD-RELATED"/>
    <property type="match status" value="1"/>
</dbReference>
<dbReference type="EMBL" id="JBBBOO010000001">
    <property type="protein sequence ID" value="MEI7062437.1"/>
    <property type="molecule type" value="Genomic_DNA"/>
</dbReference>
<dbReference type="EC" id="3.2.1.17" evidence="4"/>
<dbReference type="InterPro" id="IPR002477">
    <property type="entry name" value="Peptidoglycan-bd-like"/>
</dbReference>
<proteinExistence type="inferred from homology"/>
<dbReference type="CDD" id="cd00737">
    <property type="entry name" value="lyz_endolysin_autolysin"/>
    <property type="match status" value="1"/>
</dbReference>
<dbReference type="SUPFAM" id="SSF47090">
    <property type="entry name" value="PGBD-like"/>
    <property type="match status" value="1"/>
</dbReference>
<dbReference type="InterPro" id="IPR002196">
    <property type="entry name" value="Glyco_hydro_24"/>
</dbReference>
<dbReference type="InterPro" id="IPR036365">
    <property type="entry name" value="PGBD-like_sf"/>
</dbReference>
<keyword evidence="3" id="KW-1035">Host cytoplasm</keyword>
<evidence type="ECO:0000259" key="6">
    <source>
        <dbReference type="Pfam" id="PF01471"/>
    </source>
</evidence>
<evidence type="ECO:0000256" key="5">
    <source>
        <dbReference type="SAM" id="MobiDB-lite"/>
    </source>
</evidence>
<dbReference type="Gene3D" id="1.10.530.40">
    <property type="match status" value="1"/>
</dbReference>
<dbReference type="GO" id="GO:0016787">
    <property type="term" value="F:hydrolase activity"/>
    <property type="evidence" value="ECO:0007669"/>
    <property type="project" value="UniProtKB-KW"/>
</dbReference>
<accession>A0ABU8JHJ7</accession>
<dbReference type="Gene3D" id="1.10.101.10">
    <property type="entry name" value="PGBD-like superfamily/PGBD"/>
    <property type="match status" value="1"/>
</dbReference>
<reference evidence="7 8" key="1">
    <citation type="submission" date="2024-03" db="EMBL/GenBank/DDBJ databases">
        <title>Analysis of soft rot Pectobacteriaceae population diversity in US potato growing regions between 2016 and 2022.</title>
        <authorList>
            <person name="Ma X."/>
            <person name="Zhang X."/>
            <person name="Stodghill P."/>
            <person name="Rioux R."/>
            <person name="Babler B."/>
            <person name="Shrestha S."/>
            <person name="Babler B."/>
            <person name="Rivedal H."/>
            <person name="Frost K."/>
            <person name="Hao J."/>
            <person name="Secor G."/>
            <person name="Swingle B."/>
        </authorList>
    </citation>
    <scope>NUCLEOTIDE SEQUENCE [LARGE SCALE GENOMIC DNA]</scope>
    <source>
        <strain evidence="7 8">SR64</strain>
    </source>
</reference>
<sequence length="267" mass="30410">MNAIESSVGLGGINRKNDVTIVQQLLKNNGFPYLRVDGICGRNTKRAIIAYQKHFHFSPYGIIEPGGKTIENLTSTSHTDSLPNPHGATGINPRGERKRASLMSPSSQCIYLMKQYEKLKTKPYDDQTGREITFWKVGATIGYGHLISENEFERYKQGIALSEADTLFSQDISRFILAVRNFVKVDITQNEFDALVMLSFNIGIKDRQRHRGLYYSTVLKIINGESSENIDNAWMRYTISQGHQMRGLVNRRRSELNVYHKGIYIKL</sequence>
<organism evidence="7 8">
    <name type="scientific">Dickeya chrysanthemi</name>
    <name type="common">Pectobacterium chrysanthemi</name>
    <name type="synonym">Erwinia chrysanthemi</name>
    <dbReference type="NCBI Taxonomy" id="556"/>
    <lineage>
        <taxon>Bacteria</taxon>
        <taxon>Pseudomonadati</taxon>
        <taxon>Pseudomonadota</taxon>
        <taxon>Gammaproteobacteria</taxon>
        <taxon>Enterobacterales</taxon>
        <taxon>Pectobacteriaceae</taxon>
        <taxon>Dickeya</taxon>
    </lineage>
</organism>
<evidence type="ECO:0000256" key="1">
    <source>
        <dbReference type="ARBA" id="ARBA00022529"/>
    </source>
</evidence>
<evidence type="ECO:0000256" key="4">
    <source>
        <dbReference type="RuleBase" id="RU003788"/>
    </source>
</evidence>
<dbReference type="PANTHER" id="PTHR38107">
    <property type="match status" value="1"/>
</dbReference>
<keyword evidence="2 4" id="KW-0081">Bacteriolytic enzyme</keyword>
<evidence type="ECO:0000313" key="8">
    <source>
        <dbReference type="Proteomes" id="UP001359469"/>
    </source>
</evidence>
<evidence type="ECO:0000256" key="3">
    <source>
        <dbReference type="ARBA" id="ARBA00023200"/>
    </source>
</evidence>
<evidence type="ECO:0000313" key="7">
    <source>
        <dbReference type="EMBL" id="MEI7062437.1"/>
    </source>
</evidence>